<keyword evidence="1" id="KW-0472">Membrane</keyword>
<dbReference type="STRING" id="439219.SAMN02910293_00455"/>
<protein>
    <submittedName>
        <fullName evidence="2">Uncharacterized protein</fullName>
    </submittedName>
</protein>
<organism evidence="2 3">
    <name type="scientific">Streptococcus henryi</name>
    <dbReference type="NCBI Taxonomy" id="439219"/>
    <lineage>
        <taxon>Bacteria</taxon>
        <taxon>Bacillati</taxon>
        <taxon>Bacillota</taxon>
        <taxon>Bacilli</taxon>
        <taxon>Lactobacillales</taxon>
        <taxon>Streptococcaceae</taxon>
        <taxon>Streptococcus</taxon>
    </lineage>
</organism>
<evidence type="ECO:0000313" key="2">
    <source>
        <dbReference type="EMBL" id="SDB09076.1"/>
    </source>
</evidence>
<keyword evidence="1" id="KW-0812">Transmembrane</keyword>
<proteinExistence type="predicted"/>
<accession>A0A1G6AL04</accession>
<reference evidence="2 3" key="1">
    <citation type="submission" date="2016-10" db="EMBL/GenBank/DDBJ databases">
        <authorList>
            <person name="de Groot N.N."/>
        </authorList>
    </citation>
    <scope>NUCLEOTIDE SEQUENCE [LARGE SCALE GENOMIC DNA]</scope>
    <source>
        <strain evidence="2 3">A-4</strain>
    </source>
</reference>
<feature type="transmembrane region" description="Helical" evidence="1">
    <location>
        <begin position="44"/>
        <end position="62"/>
    </location>
</feature>
<gene>
    <name evidence="2" type="ORF">SAMN02910293_00455</name>
</gene>
<feature type="transmembrane region" description="Helical" evidence="1">
    <location>
        <begin position="12"/>
        <end position="37"/>
    </location>
</feature>
<dbReference type="Proteomes" id="UP000182508">
    <property type="component" value="Unassembled WGS sequence"/>
</dbReference>
<dbReference type="EMBL" id="FMXP01000005">
    <property type="protein sequence ID" value="SDB09076.1"/>
    <property type="molecule type" value="Genomic_DNA"/>
</dbReference>
<keyword evidence="3" id="KW-1185">Reference proteome</keyword>
<keyword evidence="1" id="KW-1133">Transmembrane helix</keyword>
<dbReference type="AlphaFoldDB" id="A0A1G6AL04"/>
<evidence type="ECO:0000313" key="3">
    <source>
        <dbReference type="Proteomes" id="UP000182508"/>
    </source>
</evidence>
<sequence length="68" mass="7661">MDDNEKERVGYLAMTILATLIVLIVLFVIISIVMLGFKMLRYNFALGIAIMVSPLVFIIAAFEVGEYF</sequence>
<name>A0A1G6AL04_9STRE</name>
<evidence type="ECO:0000256" key="1">
    <source>
        <dbReference type="SAM" id="Phobius"/>
    </source>
</evidence>